<feature type="transmembrane region" description="Helical" evidence="8">
    <location>
        <begin position="360"/>
        <end position="382"/>
    </location>
</feature>
<dbReference type="GO" id="GO:0005886">
    <property type="term" value="C:plasma membrane"/>
    <property type="evidence" value="ECO:0007669"/>
    <property type="project" value="TreeGrafter"/>
</dbReference>
<evidence type="ECO:0000313" key="10">
    <source>
        <dbReference type="Proteomes" id="UP000308199"/>
    </source>
</evidence>
<keyword evidence="4 8" id="KW-0812">Transmembrane</keyword>
<dbReference type="InterPro" id="IPR001248">
    <property type="entry name" value="Pur-cyt_permease"/>
</dbReference>
<dbReference type="Gene3D" id="1.10.4160.10">
    <property type="entry name" value="Hydantoin permease"/>
    <property type="match status" value="1"/>
</dbReference>
<evidence type="ECO:0000256" key="4">
    <source>
        <dbReference type="ARBA" id="ARBA00022692"/>
    </source>
</evidence>
<feature type="transmembrane region" description="Helical" evidence="8">
    <location>
        <begin position="167"/>
        <end position="190"/>
    </location>
</feature>
<keyword evidence="3 7" id="KW-0813">Transport</keyword>
<evidence type="ECO:0000256" key="1">
    <source>
        <dbReference type="ARBA" id="ARBA00004141"/>
    </source>
</evidence>
<dbReference type="PANTHER" id="PTHR31806:SF5">
    <property type="entry name" value="PURINE-CYTOSINE PERMEASE FCY21"/>
    <property type="match status" value="1"/>
</dbReference>
<dbReference type="InterPro" id="IPR026030">
    <property type="entry name" value="Pur-cyt_permease_Fcy2/21/22"/>
</dbReference>
<keyword evidence="6 7" id="KW-0472">Membrane</keyword>
<dbReference type="AlphaFoldDB" id="A0A4S4L6S8"/>
<comment type="caution">
    <text evidence="9">The sequence shown here is derived from an EMBL/GenBank/DDBJ whole genome shotgun (WGS) entry which is preliminary data.</text>
</comment>
<comment type="subcellular location">
    <subcellularLocation>
        <location evidence="1">Membrane</location>
        <topology evidence="1">Multi-pass membrane protein</topology>
    </subcellularLocation>
</comment>
<name>A0A4S4L6S8_9AGAM</name>
<feature type="transmembrane region" description="Helical" evidence="8">
    <location>
        <begin position="431"/>
        <end position="453"/>
    </location>
</feature>
<reference evidence="9 10" key="1">
    <citation type="submission" date="2019-02" db="EMBL/GenBank/DDBJ databases">
        <title>Genome sequencing of the rare red list fungi Phellinidium pouzarii.</title>
        <authorList>
            <person name="Buettner E."/>
            <person name="Kellner H."/>
        </authorList>
    </citation>
    <scope>NUCLEOTIDE SEQUENCE [LARGE SCALE GENOMIC DNA]</scope>
    <source>
        <strain evidence="9 10">DSM 108285</strain>
    </source>
</reference>
<dbReference type="EMBL" id="SGPK01000162">
    <property type="protein sequence ID" value="THH07037.1"/>
    <property type="molecule type" value="Genomic_DNA"/>
</dbReference>
<evidence type="ECO:0000256" key="2">
    <source>
        <dbReference type="ARBA" id="ARBA00008974"/>
    </source>
</evidence>
<dbReference type="Pfam" id="PF02133">
    <property type="entry name" value="Transp_cyt_pur"/>
    <property type="match status" value="1"/>
</dbReference>
<evidence type="ECO:0000256" key="7">
    <source>
        <dbReference type="PIRNR" id="PIRNR002744"/>
    </source>
</evidence>
<evidence type="ECO:0000256" key="8">
    <source>
        <dbReference type="SAM" id="Phobius"/>
    </source>
</evidence>
<feature type="transmembrane region" description="Helical" evidence="8">
    <location>
        <begin position="394"/>
        <end position="419"/>
    </location>
</feature>
<dbReference type="Proteomes" id="UP000308199">
    <property type="component" value="Unassembled WGS sequence"/>
</dbReference>
<feature type="transmembrane region" description="Helical" evidence="8">
    <location>
        <begin position="129"/>
        <end position="155"/>
    </location>
</feature>
<dbReference type="GO" id="GO:0022857">
    <property type="term" value="F:transmembrane transporter activity"/>
    <property type="evidence" value="ECO:0007669"/>
    <property type="project" value="InterPro"/>
</dbReference>
<evidence type="ECO:0000256" key="6">
    <source>
        <dbReference type="ARBA" id="ARBA00023136"/>
    </source>
</evidence>
<dbReference type="PANTHER" id="PTHR31806">
    <property type="entry name" value="PURINE-CYTOSINE PERMEASE FCY2-RELATED"/>
    <property type="match status" value="1"/>
</dbReference>
<keyword evidence="5 8" id="KW-1133">Transmembrane helix</keyword>
<organism evidence="9 10">
    <name type="scientific">Phellinidium pouzarii</name>
    <dbReference type="NCBI Taxonomy" id="167371"/>
    <lineage>
        <taxon>Eukaryota</taxon>
        <taxon>Fungi</taxon>
        <taxon>Dikarya</taxon>
        <taxon>Basidiomycota</taxon>
        <taxon>Agaricomycotina</taxon>
        <taxon>Agaricomycetes</taxon>
        <taxon>Hymenochaetales</taxon>
        <taxon>Hymenochaetaceae</taxon>
        <taxon>Phellinidium</taxon>
    </lineage>
</organism>
<evidence type="ECO:0008006" key="11">
    <source>
        <dbReference type="Google" id="ProtNLM"/>
    </source>
</evidence>
<proteinExistence type="inferred from homology"/>
<feature type="transmembrane region" description="Helical" evidence="8">
    <location>
        <begin position="197"/>
        <end position="214"/>
    </location>
</feature>
<dbReference type="OrthoDB" id="2116389at2759"/>
<dbReference type="PIRSF" id="PIRSF002744">
    <property type="entry name" value="Pur-cyt_permease"/>
    <property type="match status" value="1"/>
</dbReference>
<feature type="transmembrane region" description="Helical" evidence="8">
    <location>
        <begin position="250"/>
        <end position="272"/>
    </location>
</feature>
<feature type="transmembrane region" description="Helical" evidence="8">
    <location>
        <begin position="292"/>
        <end position="313"/>
    </location>
</feature>
<evidence type="ECO:0000313" key="9">
    <source>
        <dbReference type="EMBL" id="THH07037.1"/>
    </source>
</evidence>
<accession>A0A4S4L6S8</accession>
<gene>
    <name evidence="9" type="ORF">EW145_g3664</name>
</gene>
<sequence length="478" mass="51370">MEKEALDANDTKTETSATSVHVTQNKTKTWLRALSAILEIETHGIEPIPAERRTDTRLYEMFFVWFSANLNVLAFSTGTVGPTFFGLGLKDSFAVIVIVDLFAFLIPAYFGVFGPKLGTRVMVHSRFSFGYLGSIIPSLLNVFTLEGYLVLNIIIGGQTLASVSNHLSWDVGIVIIAVLSLFVAFCGYRVVHWYESFAWIPNVITIIVMLGVGGKHLGNAPLSTGASITAIVSFASTLASTDVSWCTMVLMHLIGAAFACAAPSVPVWSAGYEDGNNVGGLLEAVLSSAGGFGKFLTVLVALSIPSACAPTMYSFGMSFMNVAPFFAKVPRNVYAIVSTVILIPLAIVGSTHFYSAFVDLFSIIGYWTGSFSAIVLTEHVVFRRCSFAHYPVSLWVVPRALPLGFAATLAFFGSFGIIIPCMSQAWYVGPIAAAGTGDIGIFVAIAAAALLYVPLRMLELRIREDVPSRKQEAETLGA</sequence>
<feature type="transmembrane region" description="Helical" evidence="8">
    <location>
        <begin position="333"/>
        <end position="354"/>
    </location>
</feature>
<feature type="transmembrane region" description="Helical" evidence="8">
    <location>
        <begin position="93"/>
        <end position="117"/>
    </location>
</feature>
<comment type="similarity">
    <text evidence="2 7">Belongs to the purine-cytosine permease (2.A.39) family.</text>
</comment>
<feature type="transmembrane region" description="Helical" evidence="8">
    <location>
        <begin position="220"/>
        <end position="238"/>
    </location>
</feature>
<feature type="transmembrane region" description="Helical" evidence="8">
    <location>
        <begin position="62"/>
        <end position="87"/>
    </location>
</feature>
<evidence type="ECO:0000256" key="5">
    <source>
        <dbReference type="ARBA" id="ARBA00022989"/>
    </source>
</evidence>
<evidence type="ECO:0000256" key="3">
    <source>
        <dbReference type="ARBA" id="ARBA00022448"/>
    </source>
</evidence>
<keyword evidence="10" id="KW-1185">Reference proteome</keyword>
<protein>
    <recommendedName>
        <fullName evidence="11">Purine-cytosine permease</fullName>
    </recommendedName>
</protein>